<evidence type="ECO:0000313" key="6">
    <source>
        <dbReference type="Proteomes" id="UP000224006"/>
    </source>
</evidence>
<feature type="compositionally biased region" description="Basic and acidic residues" evidence="2">
    <location>
        <begin position="380"/>
        <end position="395"/>
    </location>
</feature>
<dbReference type="RefSeq" id="XP_029218369.1">
    <property type="nucleotide sequence ID" value="XM_029365885.1"/>
</dbReference>
<dbReference type="InterPro" id="IPR038516">
    <property type="entry name" value="AAR2_N_sf"/>
</dbReference>
<dbReference type="Pfam" id="PF20981">
    <property type="entry name" value="AAR2_1st"/>
    <property type="match status" value="1"/>
</dbReference>
<dbReference type="InterPro" id="IPR038514">
    <property type="entry name" value="AAR2_C_sf"/>
</dbReference>
<organism evidence="5 6">
    <name type="scientific">Besnoitia besnoiti</name>
    <name type="common">Apicomplexan protozoan</name>
    <dbReference type="NCBI Taxonomy" id="94643"/>
    <lineage>
        <taxon>Eukaryota</taxon>
        <taxon>Sar</taxon>
        <taxon>Alveolata</taxon>
        <taxon>Apicomplexa</taxon>
        <taxon>Conoidasida</taxon>
        <taxon>Coccidia</taxon>
        <taxon>Eucoccidiorida</taxon>
        <taxon>Eimeriorina</taxon>
        <taxon>Sarcocystidae</taxon>
        <taxon>Besnoitia</taxon>
    </lineage>
</organism>
<dbReference type="VEuPathDB" id="ToxoDB:BESB_075120"/>
<dbReference type="Proteomes" id="UP000224006">
    <property type="component" value="Unassembled WGS sequence"/>
</dbReference>
<protein>
    <submittedName>
        <fullName evidence="5">AAR2 protein</fullName>
    </submittedName>
</protein>
<feature type="domain" description="AAR2 C-terminal" evidence="3">
    <location>
        <begin position="448"/>
        <end position="553"/>
    </location>
</feature>
<keyword evidence="6" id="KW-1185">Reference proteome</keyword>
<dbReference type="CDD" id="cd13777">
    <property type="entry name" value="Aar2_N"/>
    <property type="match status" value="1"/>
</dbReference>
<dbReference type="OrthoDB" id="333064at2759"/>
<evidence type="ECO:0000256" key="2">
    <source>
        <dbReference type="SAM" id="MobiDB-lite"/>
    </source>
</evidence>
<feature type="compositionally biased region" description="Basic and acidic residues" evidence="2">
    <location>
        <begin position="266"/>
        <end position="285"/>
    </location>
</feature>
<dbReference type="InterPro" id="IPR033647">
    <property type="entry name" value="Aar2_N"/>
</dbReference>
<comment type="caution">
    <text evidence="5">The sequence shown here is derived from an EMBL/GenBank/DDBJ whole genome shotgun (WGS) entry which is preliminary data.</text>
</comment>
<feature type="region of interest" description="Disordered" evidence="2">
    <location>
        <begin position="244"/>
        <end position="292"/>
    </location>
</feature>
<dbReference type="KEGG" id="bbes:BESB_075120"/>
<dbReference type="GO" id="GO:0000244">
    <property type="term" value="P:spliceosomal tri-snRNP complex assembly"/>
    <property type="evidence" value="ECO:0007669"/>
    <property type="project" value="TreeGrafter"/>
</dbReference>
<feature type="domain" description="AAR2 N-terminal" evidence="4">
    <location>
        <begin position="42"/>
        <end position="218"/>
    </location>
</feature>
<accession>A0A2A9MG43</accession>
<gene>
    <name evidence="5" type="ORF">BESB_075120</name>
</gene>
<dbReference type="Gene3D" id="1.25.40.550">
    <property type="entry name" value="Aar2, C-terminal domain-like"/>
    <property type="match status" value="1"/>
</dbReference>
<dbReference type="CDD" id="cd13778">
    <property type="entry name" value="Aar2_C"/>
    <property type="match status" value="1"/>
</dbReference>
<dbReference type="STRING" id="94643.A0A2A9MG43"/>
<feature type="region of interest" description="Disordered" evidence="2">
    <location>
        <begin position="551"/>
        <end position="577"/>
    </location>
</feature>
<feature type="compositionally biased region" description="Basic and acidic residues" evidence="2">
    <location>
        <begin position="403"/>
        <end position="438"/>
    </location>
</feature>
<dbReference type="InterPro" id="IPR033648">
    <property type="entry name" value="AAR2_C"/>
</dbReference>
<reference evidence="5 6" key="1">
    <citation type="submission" date="2017-09" db="EMBL/GenBank/DDBJ databases">
        <title>Genome sequencing of Besnoitia besnoiti strain Bb-Ger1.</title>
        <authorList>
            <person name="Schares G."/>
            <person name="Venepally P."/>
            <person name="Lorenzi H.A."/>
        </authorList>
    </citation>
    <scope>NUCLEOTIDE SEQUENCE [LARGE SCALE GENOMIC DNA]</scope>
    <source>
        <strain evidence="5 6">Bb-Ger1</strain>
    </source>
</reference>
<dbReference type="Pfam" id="PF05282">
    <property type="entry name" value="AAR2"/>
    <property type="match status" value="1"/>
</dbReference>
<feature type="region of interest" description="Disordered" evidence="2">
    <location>
        <begin position="373"/>
        <end position="438"/>
    </location>
</feature>
<dbReference type="EMBL" id="NWUJ01000007">
    <property type="protein sequence ID" value="PFH34360.1"/>
    <property type="molecule type" value="Genomic_DNA"/>
</dbReference>
<evidence type="ECO:0000259" key="4">
    <source>
        <dbReference type="Pfam" id="PF20981"/>
    </source>
</evidence>
<proteinExistence type="inferred from homology"/>
<dbReference type="Gene3D" id="2.60.34.20">
    <property type="match status" value="1"/>
</dbReference>
<comment type="similarity">
    <text evidence="1">Belongs to the AAR2 family.</text>
</comment>
<dbReference type="AlphaFoldDB" id="A0A2A9MG43"/>
<dbReference type="PANTHER" id="PTHR12689:SF4">
    <property type="entry name" value="PROTEIN AAR2 HOMOLOG"/>
    <property type="match status" value="1"/>
</dbReference>
<evidence type="ECO:0000313" key="5">
    <source>
        <dbReference type="EMBL" id="PFH34360.1"/>
    </source>
</evidence>
<sequence length="646" mass="70996">MAALPYSSPEFSGSMSRRAPDASPLPPFLPPDVAAAQLGCCSLLLLNLPSAPEALVHVGFDCALWKVGANFSGVKCIQPGCHVLYSLLEYAGEALQASPSLSASASAADAAPGDSSAFECMYSSMRVEEAIGGCKEGVGEVQSEFLFFAPNSVCVRRWNPKRSRFERLKDADEEERFVRAVRRLELDKKLGVYPQQYVHLWSVLTDYVSQSCLERVEPVQSLFASLPLELTQEEEALLVGAASAKTRAKRQGGKDPKKSVTWSGENDEKREDATDVATREGGGKAEEEEEVELDFSRTPVARFYFSEVPSLRATAVAAARRAETEAKRRGATAVAAKALGAQALTREAVDRSLGLLMLLQDLQKLLAEREGAVKRQAGGKKKDAAAADKSSEKGLHATSAEESGAHREQGRVREETGEAPKEEQARGEWTQKEEEEREKEEWKRIERSTWLNLLGEIQLAYLAFLLGHRFDGFDQWKQLVILLSQSERAVRFLPDFYAAFLRLFYCQLEQCPDDLLQDSLLQRSFLVSAAMSLVRNCSNLLPSASSAAALPSASEAEGGLRAEGRGEEEEEEESEREALRSVQACAHGLEGLLRETFQVGGEAELSAIKMEKRGEEDFLFLDEDEDGPVIVDEAELRRAGCLPEDD</sequence>
<name>A0A2A9MG43_BESBE</name>
<evidence type="ECO:0000256" key="1">
    <source>
        <dbReference type="ARBA" id="ARBA00006281"/>
    </source>
</evidence>
<feature type="compositionally biased region" description="Acidic residues" evidence="2">
    <location>
        <begin position="566"/>
        <end position="575"/>
    </location>
</feature>
<dbReference type="PANTHER" id="PTHR12689">
    <property type="entry name" value="A1 CISTRON SPLICING FACTOR AAR2-RELATED"/>
    <property type="match status" value="1"/>
</dbReference>
<dbReference type="GeneID" id="40312438"/>
<dbReference type="InterPro" id="IPR007946">
    <property type="entry name" value="AAR2"/>
</dbReference>
<evidence type="ECO:0000259" key="3">
    <source>
        <dbReference type="Pfam" id="PF05282"/>
    </source>
</evidence>